<keyword evidence="5" id="KW-0408">Iron</keyword>
<evidence type="ECO:0000256" key="1">
    <source>
        <dbReference type="ARBA" id="ARBA00022630"/>
    </source>
</evidence>
<evidence type="ECO:0000256" key="6">
    <source>
        <dbReference type="ARBA" id="ARBA00023014"/>
    </source>
</evidence>
<dbReference type="InterPro" id="IPR006058">
    <property type="entry name" value="2Fe2S_fd_BS"/>
</dbReference>
<keyword evidence="2" id="KW-0001">2Fe-2S</keyword>
<dbReference type="PROSITE" id="PS51384">
    <property type="entry name" value="FAD_FR"/>
    <property type="match status" value="1"/>
</dbReference>
<dbReference type="PROSITE" id="PS51085">
    <property type="entry name" value="2FE2S_FER_2"/>
    <property type="match status" value="1"/>
</dbReference>
<keyword evidence="6" id="KW-0411">Iron-sulfur</keyword>
<dbReference type="SUPFAM" id="SSF63380">
    <property type="entry name" value="Riboflavin synthase domain-like"/>
    <property type="match status" value="1"/>
</dbReference>
<name>A0ABX0TTA1_9SPHN</name>
<evidence type="ECO:0000259" key="7">
    <source>
        <dbReference type="PROSITE" id="PS51085"/>
    </source>
</evidence>
<dbReference type="InterPro" id="IPR017938">
    <property type="entry name" value="Riboflavin_synthase-like_b-brl"/>
</dbReference>
<keyword evidence="3" id="KW-0479">Metal-binding</keyword>
<dbReference type="GO" id="GO:0018489">
    <property type="term" value="F:vanillate monooxygenase activity"/>
    <property type="evidence" value="ECO:0007669"/>
    <property type="project" value="UniProtKB-EC"/>
</dbReference>
<dbReference type="InterPro" id="IPR012675">
    <property type="entry name" value="Beta-grasp_dom_sf"/>
</dbReference>
<keyword evidence="4 9" id="KW-0560">Oxidoreductase</keyword>
<dbReference type="SUPFAM" id="SSF54292">
    <property type="entry name" value="2Fe-2S ferredoxin-like"/>
    <property type="match status" value="1"/>
</dbReference>
<gene>
    <name evidence="9" type="ORF">FHS31_002367</name>
</gene>
<organism evidence="9 10">
    <name type="scientific">Sphingomonas vulcanisoli</name>
    <dbReference type="NCBI Taxonomy" id="1658060"/>
    <lineage>
        <taxon>Bacteria</taxon>
        <taxon>Pseudomonadati</taxon>
        <taxon>Pseudomonadota</taxon>
        <taxon>Alphaproteobacteria</taxon>
        <taxon>Sphingomonadales</taxon>
        <taxon>Sphingomonadaceae</taxon>
        <taxon>Sphingomonas</taxon>
    </lineage>
</organism>
<keyword evidence="1" id="KW-0285">Flavoprotein</keyword>
<dbReference type="PANTHER" id="PTHR47354">
    <property type="entry name" value="NADH OXIDOREDUCTASE HCR"/>
    <property type="match status" value="1"/>
</dbReference>
<evidence type="ECO:0000256" key="2">
    <source>
        <dbReference type="ARBA" id="ARBA00022714"/>
    </source>
</evidence>
<proteinExistence type="predicted"/>
<evidence type="ECO:0000259" key="8">
    <source>
        <dbReference type="PROSITE" id="PS51384"/>
    </source>
</evidence>
<dbReference type="PRINTS" id="PR00409">
    <property type="entry name" value="PHDIOXRDTASE"/>
</dbReference>
<dbReference type="InterPro" id="IPR001041">
    <property type="entry name" value="2Fe-2S_ferredoxin-type"/>
</dbReference>
<dbReference type="Pfam" id="PF00111">
    <property type="entry name" value="Fer2"/>
    <property type="match status" value="1"/>
</dbReference>
<dbReference type="InterPro" id="IPR039261">
    <property type="entry name" value="FNR_nucleotide-bd"/>
</dbReference>
<dbReference type="CDD" id="cd00207">
    <property type="entry name" value="fer2"/>
    <property type="match status" value="1"/>
</dbReference>
<dbReference type="PANTHER" id="PTHR47354:SF1">
    <property type="entry name" value="CARNITINE MONOOXYGENASE REDUCTASE SUBUNIT"/>
    <property type="match status" value="1"/>
</dbReference>
<comment type="caution">
    <text evidence="9">The sequence shown here is derived from an EMBL/GenBank/DDBJ whole genome shotgun (WGS) entry which is preliminary data.</text>
</comment>
<evidence type="ECO:0000256" key="4">
    <source>
        <dbReference type="ARBA" id="ARBA00023002"/>
    </source>
</evidence>
<sequence length="318" mass="34553">MSLPVIVARKQVEAEDIFSFELVSRAGEALPPFSAGSHVDVALPGGMIRQYSICNDPAESHRYLLCVQREGESRGGSRALADDIGEGDALEISMPRNHFPLMPNAPHYLLLGGGIGITPILCMAERLAQIGTHFEMHYCTRNLQRTAFAARIAAAPFAAQVSLHHDDGPAEQRFDRDKVLSSVPEGTHLYICGPKGFMDWILDGARSSGWDSSRLHMEYFSSGVIDKSADGSFDVKLASSNRVIHIPAEKSVSEALAAEGIEIPISCESGVCGTCLTRVLDGIPEHRDVYLTDEEKAKNDQFLPCCSRAESALLVLDL</sequence>
<dbReference type="EMBL" id="JAAOZC010000006">
    <property type="protein sequence ID" value="NIJ08743.1"/>
    <property type="molecule type" value="Genomic_DNA"/>
</dbReference>
<dbReference type="RefSeq" id="WP_243843436.1">
    <property type="nucleotide sequence ID" value="NZ_JAAOZC010000006.1"/>
</dbReference>
<dbReference type="Gene3D" id="3.40.50.80">
    <property type="entry name" value="Nucleotide-binding domain of ferredoxin-NADP reductase (FNR) module"/>
    <property type="match status" value="1"/>
</dbReference>
<reference evidence="9 10" key="1">
    <citation type="submission" date="2020-03" db="EMBL/GenBank/DDBJ databases">
        <title>Genomic Encyclopedia of Type Strains, Phase III (KMG-III): the genomes of soil and plant-associated and newly described type strains.</title>
        <authorList>
            <person name="Whitman W."/>
        </authorList>
    </citation>
    <scope>NUCLEOTIDE SEQUENCE [LARGE SCALE GENOMIC DNA]</scope>
    <source>
        <strain evidence="9 10">CECT 8804</strain>
    </source>
</reference>
<accession>A0ABX0TTA1</accession>
<dbReference type="Gene3D" id="2.40.30.10">
    <property type="entry name" value="Translation factors"/>
    <property type="match status" value="1"/>
</dbReference>
<dbReference type="Proteomes" id="UP000727456">
    <property type="component" value="Unassembled WGS sequence"/>
</dbReference>
<dbReference type="InterPro" id="IPR017927">
    <property type="entry name" value="FAD-bd_FR_type"/>
</dbReference>
<protein>
    <submittedName>
        <fullName evidence="9">Vanillate O-demethylase ferredoxin subunit</fullName>
        <ecNumber evidence="9">1.14.13.82</ecNumber>
    </submittedName>
</protein>
<feature type="domain" description="FAD-binding FR-type" evidence="8">
    <location>
        <begin position="1"/>
        <end position="102"/>
    </location>
</feature>
<dbReference type="CDD" id="cd06185">
    <property type="entry name" value="PDR_like"/>
    <property type="match status" value="1"/>
</dbReference>
<dbReference type="EC" id="1.14.13.82" evidence="9"/>
<dbReference type="SUPFAM" id="SSF52343">
    <property type="entry name" value="Ferredoxin reductase-like, C-terminal NADP-linked domain"/>
    <property type="match status" value="1"/>
</dbReference>
<evidence type="ECO:0000256" key="3">
    <source>
        <dbReference type="ARBA" id="ARBA00022723"/>
    </source>
</evidence>
<dbReference type="PROSITE" id="PS00197">
    <property type="entry name" value="2FE2S_FER_1"/>
    <property type="match status" value="1"/>
</dbReference>
<keyword evidence="10" id="KW-1185">Reference proteome</keyword>
<dbReference type="InterPro" id="IPR036010">
    <property type="entry name" value="2Fe-2S_ferredoxin-like_sf"/>
</dbReference>
<evidence type="ECO:0000313" key="10">
    <source>
        <dbReference type="Proteomes" id="UP000727456"/>
    </source>
</evidence>
<evidence type="ECO:0000313" key="9">
    <source>
        <dbReference type="EMBL" id="NIJ08743.1"/>
    </source>
</evidence>
<feature type="domain" description="2Fe-2S ferredoxin-type" evidence="7">
    <location>
        <begin position="233"/>
        <end position="318"/>
    </location>
</feature>
<dbReference type="InterPro" id="IPR050415">
    <property type="entry name" value="MRET"/>
</dbReference>
<evidence type="ECO:0000256" key="5">
    <source>
        <dbReference type="ARBA" id="ARBA00023004"/>
    </source>
</evidence>
<dbReference type="Gene3D" id="3.10.20.30">
    <property type="match status" value="1"/>
</dbReference>